<dbReference type="EMBL" id="JADGKB010000021">
    <property type="protein sequence ID" value="KAJ3259126.1"/>
    <property type="molecule type" value="Genomic_DNA"/>
</dbReference>
<comment type="caution">
    <text evidence="1">The sequence shown here is derived from an EMBL/GenBank/DDBJ whole genome shotgun (WGS) entry which is preliminary data.</text>
</comment>
<name>A0AAD5UII5_9FUNG</name>
<gene>
    <name evidence="1" type="ORF">HK103_003013</name>
</gene>
<sequence>MPSIKETAVETATQVYGKVEPYVPQLAKTVATYGANKVSETVDYTAKTVTGTVDYASKTVVATANYAQAAHNYATERALAAQSFAAQKAAAAQAYAVAKAIDALEYSKVVYNGATTTLEAYTPSPVKNLVNSSIQTVNILYSDPVGTVKPHIPEFIIKIGEYSYEFVANVHQSQVKAFNATSGYIVTKYKGTTQYVTALPVVAAIIEKLNAFTAPLLEKVGSRNGVEVEIVETKEQ</sequence>
<reference evidence="1" key="1">
    <citation type="submission" date="2020-05" db="EMBL/GenBank/DDBJ databases">
        <title>Phylogenomic resolution of chytrid fungi.</title>
        <authorList>
            <person name="Stajich J.E."/>
            <person name="Amses K."/>
            <person name="Simmons R."/>
            <person name="Seto K."/>
            <person name="Myers J."/>
            <person name="Bonds A."/>
            <person name="Quandt C.A."/>
            <person name="Barry K."/>
            <person name="Liu P."/>
            <person name="Grigoriev I."/>
            <person name="Longcore J.E."/>
            <person name="James T.Y."/>
        </authorList>
    </citation>
    <scope>NUCLEOTIDE SEQUENCE</scope>
    <source>
        <strain evidence="1">PLAUS21</strain>
    </source>
</reference>
<evidence type="ECO:0000313" key="2">
    <source>
        <dbReference type="Proteomes" id="UP001210925"/>
    </source>
</evidence>
<dbReference type="Proteomes" id="UP001210925">
    <property type="component" value="Unassembled WGS sequence"/>
</dbReference>
<organism evidence="1 2">
    <name type="scientific">Boothiomyces macroporosus</name>
    <dbReference type="NCBI Taxonomy" id="261099"/>
    <lineage>
        <taxon>Eukaryota</taxon>
        <taxon>Fungi</taxon>
        <taxon>Fungi incertae sedis</taxon>
        <taxon>Chytridiomycota</taxon>
        <taxon>Chytridiomycota incertae sedis</taxon>
        <taxon>Chytridiomycetes</taxon>
        <taxon>Rhizophydiales</taxon>
        <taxon>Terramycetaceae</taxon>
        <taxon>Boothiomyces</taxon>
    </lineage>
</organism>
<protein>
    <submittedName>
        <fullName evidence="1">Uncharacterized protein</fullName>
    </submittedName>
</protein>
<accession>A0AAD5UII5</accession>
<evidence type="ECO:0000313" key="1">
    <source>
        <dbReference type="EMBL" id="KAJ3259126.1"/>
    </source>
</evidence>
<keyword evidence="2" id="KW-1185">Reference proteome</keyword>
<dbReference type="AlphaFoldDB" id="A0AAD5UII5"/>
<proteinExistence type="predicted"/>